<dbReference type="EMBL" id="CP034145">
    <property type="protein sequence ID" value="AZH26324.1"/>
    <property type="molecule type" value="Genomic_DNA"/>
</dbReference>
<evidence type="ECO:0000259" key="1">
    <source>
        <dbReference type="Pfam" id="PF01370"/>
    </source>
</evidence>
<evidence type="ECO:0000313" key="4">
    <source>
        <dbReference type="Proteomes" id="UP000277326"/>
    </source>
</evidence>
<dbReference type="Pfam" id="PF01370">
    <property type="entry name" value="Epimerase"/>
    <property type="match status" value="1"/>
</dbReference>
<dbReference type="KEGG" id="haer:DU502_13545"/>
<sequence>MGEHILVTGASGFVGQHLVRRLVADGHDVTAVDIRNQPPESFAEYVGDEVDYYHGSVIHEDFVENVLFPTPNTYDRIFHLAAVVGVDNYIETTEPLYPYEVNFNGTKYLLEQIHGSRTRFVYTSTSEVYGKNPEVPWAEDDNQVLGPPTTPRWSYAVSKSLCEHMIHQFSEVDLGASSAVVRPFNLYGPYQRPDFVIPKFIEMVLDGEAPTVYDDGTQSRCFTYIDDFVEGIVRASEAEHDGSAVYNLGGTDEIQIKELANRIIDIADEDVDEPRFVSREQATGRDFDDIETRIPDVSRAKRELDWEATTPLTEGIEETIEWMRETES</sequence>
<dbReference type="InterPro" id="IPR001509">
    <property type="entry name" value="Epimerase_deHydtase"/>
</dbReference>
<dbReference type="OrthoDB" id="4907at2157"/>
<dbReference type="InterPro" id="IPR050177">
    <property type="entry name" value="Lipid_A_modif_metabolic_enz"/>
</dbReference>
<keyword evidence="5" id="KW-1185">Reference proteome</keyword>
<reference evidence="3" key="3">
    <citation type="submission" date="2018-10" db="EMBL/GenBank/DDBJ databases">
        <authorList>
            <person name="Whitman W."/>
            <person name="Huntemann M."/>
            <person name="Clum A."/>
            <person name="Pillay M."/>
            <person name="Palaniappan K."/>
            <person name="Varghese N."/>
            <person name="Mikhailova N."/>
            <person name="Stamatis D."/>
            <person name="Reddy T."/>
            <person name="Daum C."/>
            <person name="Shapiro N."/>
            <person name="Ivanova N."/>
            <person name="Kyrpides N."/>
            <person name="Woyke T."/>
        </authorList>
    </citation>
    <scope>NUCLEOTIDE SEQUENCE</scope>
    <source>
        <strain evidence="3">CGMCC 1.10124</strain>
    </source>
</reference>
<protein>
    <submittedName>
        <fullName evidence="2">SDR family NAD(P)-dependent oxidoreductase</fullName>
    </submittedName>
    <submittedName>
        <fullName evidence="3">UDP-glucose 4-epimerase</fullName>
    </submittedName>
</protein>
<reference evidence="2 5" key="2">
    <citation type="submission" date="2018-07" db="EMBL/GenBank/DDBJ databases">
        <title>Genome sequences of Haloplanus aerogenes JCM 16430T.</title>
        <authorList>
            <person name="Kim Y.B."/>
            <person name="Roh S.W."/>
        </authorList>
    </citation>
    <scope>NUCLEOTIDE SEQUENCE [LARGE SCALE GENOMIC DNA]</scope>
    <source>
        <strain evidence="2 5">JCM 16430</strain>
    </source>
</reference>
<reference evidence="3 4" key="1">
    <citation type="journal article" date="2015" name="Stand. Genomic Sci.">
        <title>Genomic Encyclopedia of Bacterial and Archaeal Type Strains, Phase III: the genomes of soil and plant-associated and newly described type strains.</title>
        <authorList>
            <person name="Whitman W.B."/>
            <person name="Woyke T."/>
            <person name="Klenk H.P."/>
            <person name="Zhou Y."/>
            <person name="Lilburn T.G."/>
            <person name="Beck B.J."/>
            <person name="De Vos P."/>
            <person name="Vandamme P."/>
            <person name="Eisen J.A."/>
            <person name="Garrity G."/>
            <person name="Hugenholtz P."/>
            <person name="Kyrpides N.C."/>
        </authorList>
    </citation>
    <scope>NUCLEOTIDE SEQUENCE [LARGE SCALE GENOMIC DNA]</scope>
    <source>
        <strain evidence="3 4">CGMCC 1.10124</strain>
    </source>
</reference>
<dbReference type="PANTHER" id="PTHR43245">
    <property type="entry name" value="BIFUNCTIONAL POLYMYXIN RESISTANCE PROTEIN ARNA"/>
    <property type="match status" value="1"/>
</dbReference>
<dbReference type="EMBL" id="REFS01000003">
    <property type="protein sequence ID" value="RMB18217.1"/>
    <property type="molecule type" value="Genomic_DNA"/>
</dbReference>
<proteinExistence type="predicted"/>
<dbReference type="PRINTS" id="PR01713">
    <property type="entry name" value="NUCEPIMERASE"/>
</dbReference>
<gene>
    <name evidence="3" type="ORF">ATH50_1667</name>
    <name evidence="2" type="ORF">DU502_13545</name>
</gene>
<dbReference type="Proteomes" id="UP000282007">
    <property type="component" value="Chromosome"/>
</dbReference>
<evidence type="ECO:0000313" key="5">
    <source>
        <dbReference type="Proteomes" id="UP000282007"/>
    </source>
</evidence>
<name>A0A3M0D9Z3_9EURY</name>
<evidence type="ECO:0000313" key="2">
    <source>
        <dbReference type="EMBL" id="AZH26324.1"/>
    </source>
</evidence>
<dbReference type="GeneID" id="38472329"/>
<organism evidence="3 4">
    <name type="scientific">Haloplanus aerogenes</name>
    <dbReference type="NCBI Taxonomy" id="660522"/>
    <lineage>
        <taxon>Archaea</taxon>
        <taxon>Methanobacteriati</taxon>
        <taxon>Methanobacteriota</taxon>
        <taxon>Stenosarchaea group</taxon>
        <taxon>Halobacteria</taxon>
        <taxon>Halobacteriales</taxon>
        <taxon>Haloferacaceae</taxon>
        <taxon>Haloplanus</taxon>
    </lineage>
</organism>
<dbReference type="InterPro" id="IPR036291">
    <property type="entry name" value="NAD(P)-bd_dom_sf"/>
</dbReference>
<dbReference type="Proteomes" id="UP000277326">
    <property type="component" value="Unassembled WGS sequence"/>
</dbReference>
<dbReference type="Gene3D" id="3.40.50.720">
    <property type="entry name" value="NAD(P)-binding Rossmann-like Domain"/>
    <property type="match status" value="1"/>
</dbReference>
<accession>A0A3M0D9Z3</accession>
<dbReference type="AlphaFoldDB" id="A0A3M0D9Z3"/>
<dbReference type="SUPFAM" id="SSF51735">
    <property type="entry name" value="NAD(P)-binding Rossmann-fold domains"/>
    <property type="match status" value="1"/>
</dbReference>
<feature type="domain" description="NAD-dependent epimerase/dehydratase" evidence="1">
    <location>
        <begin position="5"/>
        <end position="249"/>
    </location>
</feature>
<dbReference type="RefSeq" id="WP_121920313.1">
    <property type="nucleotide sequence ID" value="NZ_CP034145.1"/>
</dbReference>
<dbReference type="PANTHER" id="PTHR43245:SF13">
    <property type="entry name" value="UDP-D-APIOSE_UDP-D-XYLOSE SYNTHASE 2"/>
    <property type="match status" value="1"/>
</dbReference>
<evidence type="ECO:0000313" key="3">
    <source>
        <dbReference type="EMBL" id="RMB18217.1"/>
    </source>
</evidence>